<evidence type="ECO:0000313" key="3">
    <source>
        <dbReference type="Proteomes" id="UP001566132"/>
    </source>
</evidence>
<dbReference type="InterPro" id="IPR047501">
    <property type="entry name" value="DD_CATIP"/>
</dbReference>
<evidence type="ECO:0000259" key="1">
    <source>
        <dbReference type="Pfam" id="PF21772"/>
    </source>
</evidence>
<gene>
    <name evidence="2" type="ORF">ABEB36_007678</name>
</gene>
<reference evidence="2 3" key="1">
    <citation type="submission" date="2024-05" db="EMBL/GenBank/DDBJ databases">
        <title>Genetic variation in Jamaican populations of the coffee berry borer (Hypothenemus hampei).</title>
        <authorList>
            <person name="Errbii M."/>
            <person name="Myrie A."/>
        </authorList>
    </citation>
    <scope>NUCLEOTIDE SEQUENCE [LARGE SCALE GENOMIC DNA]</scope>
    <source>
        <strain evidence="2">JA-Hopewell-2020-01-JO</strain>
        <tissue evidence="2">Whole body</tissue>
    </source>
</reference>
<name>A0ABD1EVE4_HYPHA</name>
<proteinExistence type="predicted"/>
<dbReference type="Proteomes" id="UP001566132">
    <property type="component" value="Unassembled WGS sequence"/>
</dbReference>
<feature type="domain" description="Ciliogenesis-associated TTC17-interacting protein N-terminal" evidence="1">
    <location>
        <begin position="215"/>
        <end position="370"/>
    </location>
</feature>
<keyword evidence="3" id="KW-1185">Reference proteome</keyword>
<dbReference type="InterPro" id="IPR048777">
    <property type="entry name" value="CATIP_N"/>
</dbReference>
<dbReference type="Pfam" id="PF21772">
    <property type="entry name" value="CATIP_N"/>
    <property type="match status" value="1"/>
</dbReference>
<dbReference type="AlphaFoldDB" id="A0ABD1EVE4"/>
<dbReference type="CDD" id="cd22973">
    <property type="entry name" value="DD_CATIP"/>
    <property type="match status" value="1"/>
</dbReference>
<protein>
    <recommendedName>
        <fullName evidence="1">Ciliogenesis-associated TTC17-interacting protein N-terminal domain-containing protein</fullName>
    </recommendedName>
</protein>
<comment type="caution">
    <text evidence="2">The sequence shown here is derived from an EMBL/GenBank/DDBJ whole genome shotgun (WGS) entry which is preliminary data.</text>
</comment>
<dbReference type="PANTHER" id="PTHR15505:SF4">
    <property type="entry name" value="RIIA DOMAIN-CONTAINING PROTEIN 1"/>
    <property type="match status" value="1"/>
</dbReference>
<dbReference type="PANTHER" id="PTHR15505">
    <property type="entry name" value="RIIA DOMAIN-CONTAINING PROTEIN 1"/>
    <property type="match status" value="1"/>
</dbReference>
<organism evidence="2 3">
    <name type="scientific">Hypothenemus hampei</name>
    <name type="common">Coffee berry borer</name>
    <dbReference type="NCBI Taxonomy" id="57062"/>
    <lineage>
        <taxon>Eukaryota</taxon>
        <taxon>Metazoa</taxon>
        <taxon>Ecdysozoa</taxon>
        <taxon>Arthropoda</taxon>
        <taxon>Hexapoda</taxon>
        <taxon>Insecta</taxon>
        <taxon>Pterygota</taxon>
        <taxon>Neoptera</taxon>
        <taxon>Endopterygota</taxon>
        <taxon>Coleoptera</taxon>
        <taxon>Polyphaga</taxon>
        <taxon>Cucujiformia</taxon>
        <taxon>Curculionidae</taxon>
        <taxon>Scolytinae</taxon>
        <taxon>Hypothenemus</taxon>
    </lineage>
</organism>
<evidence type="ECO:0000313" key="2">
    <source>
        <dbReference type="EMBL" id="KAL1502553.1"/>
    </source>
</evidence>
<accession>A0ABD1EVE4</accession>
<dbReference type="EMBL" id="JBDJPC010000005">
    <property type="protein sequence ID" value="KAL1502553.1"/>
    <property type="molecule type" value="Genomic_DNA"/>
</dbReference>
<sequence length="507" mass="59468">MDQSMKYPVTIEKYLEYTTAEYLQSENEADESFAYAFNRINKFDEEAFSMEDQKIFFMIEDLLNDILDDVDRTVLYQEEYKKIQKIHHQYPLFDLEDLIPGFALDEDIARQLCFRELLLISNVDQTVPGTSNVTKPNGVGGLCLKIELVKGKLPNKPKITEEEINSNLAQKIKDIKAEAATRFNAKHQPSSEENETQEKKLQKYKEFLYDEANRVPEKFVVHLSSEFNVDGQNAGSRIISWVDKKFHTLEERRTEYIKREDNTSNEKILYLALQENKYFVKSQEEINETRRYYSLNTTKDLVSEGANFILMRYLAIKKYEGTFELSTIYINGNMCRNIYECKGPGLGLVNGHKMELCKIYRTIIEESGIIHMSVTVMTVYGMIISHEWEGCPYIMHINPLVAITGKPVPYDFIALKRDWETNMEIMSKYLDCKVEAEFNMSTYLKDHPEIQKMMGDYLSSVLLLKPENIMPFTVDYFMNFEPYSLPQMPYFEEENEYEANDENEIFW</sequence>